<gene>
    <name evidence="5" type="ORF">PMPD1_1373</name>
</gene>
<dbReference type="Proteomes" id="UP000505325">
    <property type="component" value="Chromosome"/>
</dbReference>
<name>A0A6M8UHP1_9GAMM</name>
<protein>
    <submittedName>
        <fullName evidence="5">Uncharacterized protein</fullName>
    </submittedName>
</protein>
<evidence type="ECO:0000313" key="6">
    <source>
        <dbReference type="Proteomes" id="UP000505325"/>
    </source>
</evidence>
<feature type="compositionally biased region" description="Basic and acidic residues" evidence="4">
    <location>
        <begin position="215"/>
        <end position="237"/>
    </location>
</feature>
<dbReference type="Pfam" id="PF04877">
    <property type="entry name" value="Harpin"/>
    <property type="match status" value="1"/>
</dbReference>
<keyword evidence="3" id="KW-0928">Hypersensitive response elicitation</keyword>
<dbReference type="KEGG" id="pmak:PMPD1_1373"/>
<evidence type="ECO:0000256" key="4">
    <source>
        <dbReference type="SAM" id="MobiDB-lite"/>
    </source>
</evidence>
<evidence type="ECO:0000313" key="5">
    <source>
        <dbReference type="EMBL" id="QKJ86332.1"/>
    </source>
</evidence>
<dbReference type="EMBL" id="CP054212">
    <property type="protein sequence ID" value="QKJ86332.1"/>
    <property type="molecule type" value="Genomic_DNA"/>
</dbReference>
<reference evidence="5 6" key="1">
    <citation type="submission" date="2020-06" db="EMBL/GenBank/DDBJ databases">
        <title>Genome sequence of Paramixta manurensis strain PD-1.</title>
        <authorList>
            <person name="Lee C.W."/>
            <person name="Kim J."/>
        </authorList>
    </citation>
    <scope>NUCLEOTIDE SEQUENCE [LARGE SCALE GENOMIC DNA]</scope>
    <source>
        <strain evidence="5 6">PD-1</strain>
    </source>
</reference>
<dbReference type="InterPro" id="IPR006961">
    <property type="entry name" value="HrpN/Z"/>
</dbReference>
<sequence length="291" mass="29486">MSNSIGGVLGMVTHLPQTALSLTPQGAAANLLKNIGDQMIHDIASKLTNSLFSGGMNQQGGGNGGASMGALGNGGNNMLENLMKQVLQQMGITPQNSPFNSGSGQNNMNAFNQGLGNGLSGTGGPTMNTPLSPQNANDFTQLGNSIGGQMGSKAGLEALNDVGTGANKGIEALLSGGHGGKVDGGSKETRAEIGKFMDQHPEVFGKPQMPQGAHMKGDESSSWEDALKNGKPLSDDSLKQFQTAKNDLKTSMIGGSIPTPPGAAPGGSALLNADAQLANSNIKQDAIKAMS</sequence>
<dbReference type="RefSeq" id="WP_173633354.1">
    <property type="nucleotide sequence ID" value="NZ_CP054212.1"/>
</dbReference>
<comment type="subcellular location">
    <subcellularLocation>
        <location evidence="1">Secreted</location>
    </subcellularLocation>
</comment>
<feature type="region of interest" description="Disordered" evidence="4">
    <location>
        <begin position="120"/>
        <end position="146"/>
    </location>
</feature>
<evidence type="ECO:0000256" key="1">
    <source>
        <dbReference type="ARBA" id="ARBA00004613"/>
    </source>
</evidence>
<keyword evidence="2" id="KW-0964">Secreted</keyword>
<accession>A0A6M8UHP1</accession>
<feature type="compositionally biased region" description="Polar residues" evidence="4">
    <location>
        <begin position="125"/>
        <end position="144"/>
    </location>
</feature>
<dbReference type="GO" id="GO:0005576">
    <property type="term" value="C:extracellular region"/>
    <property type="evidence" value="ECO:0007669"/>
    <property type="project" value="UniProtKB-SubCell"/>
</dbReference>
<dbReference type="AlphaFoldDB" id="A0A6M8UHP1"/>
<feature type="region of interest" description="Disordered" evidence="4">
    <location>
        <begin position="201"/>
        <end position="237"/>
    </location>
</feature>
<dbReference type="GO" id="GO:0052040">
    <property type="term" value="P:symbiont-mediated perturbation of host programmed cell death"/>
    <property type="evidence" value="ECO:0007669"/>
    <property type="project" value="UniProtKB-KW"/>
</dbReference>
<evidence type="ECO:0000256" key="2">
    <source>
        <dbReference type="ARBA" id="ARBA00022525"/>
    </source>
</evidence>
<evidence type="ECO:0000256" key="3">
    <source>
        <dbReference type="ARBA" id="ARBA00022978"/>
    </source>
</evidence>
<keyword evidence="6" id="KW-1185">Reference proteome</keyword>
<organism evidence="5 6">
    <name type="scientific">Paramixta manurensis</name>
    <dbReference type="NCBI Taxonomy" id="2740817"/>
    <lineage>
        <taxon>Bacteria</taxon>
        <taxon>Pseudomonadati</taxon>
        <taxon>Pseudomonadota</taxon>
        <taxon>Gammaproteobacteria</taxon>
        <taxon>Enterobacterales</taxon>
        <taxon>Erwiniaceae</taxon>
        <taxon>Paramixta</taxon>
    </lineage>
</organism>
<proteinExistence type="predicted"/>